<keyword evidence="1" id="KW-0472">Membrane</keyword>
<protein>
    <submittedName>
        <fullName evidence="2">Uncharacterized protein</fullName>
    </submittedName>
</protein>
<keyword evidence="1" id="KW-0812">Transmembrane</keyword>
<keyword evidence="1" id="KW-1133">Transmembrane helix</keyword>
<sequence>MLLVQKILTIMAGILTIIVVCGIPGFLDHQLNDETQFLLVMLTILVLIALLPVLLIYLLSRLLMRCLKCYLASTFPDAERN</sequence>
<dbReference type="Proteomes" id="UP000318313">
    <property type="component" value="Chromosome"/>
</dbReference>
<evidence type="ECO:0000313" key="2">
    <source>
        <dbReference type="EMBL" id="QDV50244.1"/>
    </source>
</evidence>
<organism evidence="2 3">
    <name type="scientific">Gimesia fumaroli</name>
    <dbReference type="NCBI Taxonomy" id="2527976"/>
    <lineage>
        <taxon>Bacteria</taxon>
        <taxon>Pseudomonadati</taxon>
        <taxon>Planctomycetota</taxon>
        <taxon>Planctomycetia</taxon>
        <taxon>Planctomycetales</taxon>
        <taxon>Planctomycetaceae</taxon>
        <taxon>Gimesia</taxon>
    </lineage>
</organism>
<evidence type="ECO:0000256" key="1">
    <source>
        <dbReference type="SAM" id="Phobius"/>
    </source>
</evidence>
<reference evidence="2 3" key="1">
    <citation type="submission" date="2019-03" db="EMBL/GenBank/DDBJ databases">
        <title>Deep-cultivation of Planctomycetes and their phenomic and genomic characterization uncovers novel biology.</title>
        <authorList>
            <person name="Wiegand S."/>
            <person name="Jogler M."/>
            <person name="Boedeker C."/>
            <person name="Pinto D."/>
            <person name="Vollmers J."/>
            <person name="Rivas-Marin E."/>
            <person name="Kohn T."/>
            <person name="Peeters S.H."/>
            <person name="Heuer A."/>
            <person name="Rast P."/>
            <person name="Oberbeckmann S."/>
            <person name="Bunk B."/>
            <person name="Jeske O."/>
            <person name="Meyerdierks A."/>
            <person name="Storesund J.E."/>
            <person name="Kallscheuer N."/>
            <person name="Luecker S."/>
            <person name="Lage O.M."/>
            <person name="Pohl T."/>
            <person name="Merkel B.J."/>
            <person name="Hornburger P."/>
            <person name="Mueller R.-W."/>
            <person name="Bruemmer F."/>
            <person name="Labrenz M."/>
            <person name="Spormann A.M."/>
            <person name="Op den Camp H."/>
            <person name="Overmann J."/>
            <person name="Amann R."/>
            <person name="Jetten M.S.M."/>
            <person name="Mascher T."/>
            <person name="Medema M.H."/>
            <person name="Devos D.P."/>
            <person name="Kaster A.-K."/>
            <person name="Ovreas L."/>
            <person name="Rohde M."/>
            <person name="Galperin M.Y."/>
            <person name="Jogler C."/>
        </authorList>
    </citation>
    <scope>NUCLEOTIDE SEQUENCE [LARGE SCALE GENOMIC DNA]</scope>
    <source>
        <strain evidence="2 3">Enr17</strain>
    </source>
</reference>
<evidence type="ECO:0000313" key="3">
    <source>
        <dbReference type="Proteomes" id="UP000318313"/>
    </source>
</evidence>
<name>A0A518IAX1_9PLAN</name>
<accession>A0A518IAX1</accession>
<dbReference type="EMBL" id="CP037452">
    <property type="protein sequence ID" value="QDV50244.1"/>
    <property type="molecule type" value="Genomic_DNA"/>
</dbReference>
<keyword evidence="3" id="KW-1185">Reference proteome</keyword>
<feature type="transmembrane region" description="Helical" evidence="1">
    <location>
        <begin position="7"/>
        <end position="27"/>
    </location>
</feature>
<gene>
    <name evidence="2" type="ORF">Enr17x_22820</name>
</gene>
<proteinExistence type="predicted"/>
<dbReference type="RefSeq" id="WP_145308613.1">
    <property type="nucleotide sequence ID" value="NZ_CP037452.1"/>
</dbReference>
<dbReference type="KEGG" id="gfm:Enr17x_22820"/>
<dbReference type="AlphaFoldDB" id="A0A518IAX1"/>
<feature type="transmembrane region" description="Helical" evidence="1">
    <location>
        <begin position="39"/>
        <end position="59"/>
    </location>
</feature>